<keyword evidence="8 13" id="KW-1133">Transmembrane helix</keyword>
<evidence type="ECO:0000256" key="4">
    <source>
        <dbReference type="ARBA" id="ARBA00022676"/>
    </source>
</evidence>
<dbReference type="GO" id="GO:0000033">
    <property type="term" value="F:alpha-1,3-mannosyltransferase activity"/>
    <property type="evidence" value="ECO:0007669"/>
    <property type="project" value="TreeGrafter"/>
</dbReference>
<dbReference type="InterPro" id="IPR022751">
    <property type="entry name" value="Alpha_mannosyltransferase"/>
</dbReference>
<evidence type="ECO:0000256" key="7">
    <source>
        <dbReference type="ARBA" id="ARBA00022968"/>
    </source>
</evidence>
<dbReference type="EMBL" id="AJIX01000008">
    <property type="protein sequence ID" value="KGR17133.1"/>
    <property type="molecule type" value="Genomic_DNA"/>
</dbReference>
<feature type="transmembrane region" description="Helical" evidence="13">
    <location>
        <begin position="14"/>
        <end position="32"/>
    </location>
</feature>
<proteinExistence type="inferred from homology"/>
<keyword evidence="9" id="KW-0333">Golgi apparatus</keyword>
<evidence type="ECO:0000313" key="14">
    <source>
        <dbReference type="EMBL" id="KGR17133.1"/>
    </source>
</evidence>
<organism evidence="14 15">
    <name type="scientific">Candida albicans P78048</name>
    <dbReference type="NCBI Taxonomy" id="1094989"/>
    <lineage>
        <taxon>Eukaryota</taxon>
        <taxon>Fungi</taxon>
        <taxon>Dikarya</taxon>
        <taxon>Ascomycota</taxon>
        <taxon>Saccharomycotina</taxon>
        <taxon>Pichiomycetes</taxon>
        <taxon>Debaryomycetaceae</taxon>
        <taxon>Candida/Lodderomyces clade</taxon>
        <taxon>Candida</taxon>
    </lineage>
</organism>
<comment type="caution">
    <text evidence="14">The sequence shown here is derived from an EMBL/GenBank/DDBJ whole genome shotgun (WGS) entry which is preliminary data.</text>
</comment>
<keyword evidence="4" id="KW-0328">Glycosyltransferase</keyword>
<feature type="region of interest" description="Disordered" evidence="12">
    <location>
        <begin position="80"/>
        <end position="104"/>
    </location>
</feature>
<name>A0AB34Q0A0_CANAX</name>
<dbReference type="PANTHER" id="PTHR31392">
    <property type="entry name" value="ALPHA-1,3-MANNOSYLTRANSFERASE MNN1-RELATED"/>
    <property type="match status" value="1"/>
</dbReference>
<dbReference type="GO" id="GO:0000139">
    <property type="term" value="C:Golgi membrane"/>
    <property type="evidence" value="ECO:0007669"/>
    <property type="project" value="UniProtKB-SubCell"/>
</dbReference>
<evidence type="ECO:0000256" key="1">
    <source>
        <dbReference type="ARBA" id="ARBA00004323"/>
    </source>
</evidence>
<evidence type="ECO:0000256" key="11">
    <source>
        <dbReference type="ARBA" id="ARBA00023180"/>
    </source>
</evidence>
<keyword evidence="11" id="KW-0325">Glycoprotein</keyword>
<evidence type="ECO:0000256" key="6">
    <source>
        <dbReference type="ARBA" id="ARBA00022692"/>
    </source>
</evidence>
<accession>A0AB34Q0A0</accession>
<reference evidence="14 15" key="1">
    <citation type="submission" date="2013-12" db="EMBL/GenBank/DDBJ databases">
        <title>The Genome Sequence of Candida albicans P78048.</title>
        <authorList>
            <consortium name="The Broad Institute Genome Sequencing Platform"/>
            <consortium name="The Broad Institute Genome Sequencing Center for Infectious Disease"/>
            <person name="Cuomo C."/>
            <person name="Bennett R."/>
            <person name="Hirakawa M."/>
            <person name="Noverr M."/>
            <person name="Mitchell A."/>
            <person name="Young S.K."/>
            <person name="Zeng Q."/>
            <person name="Gargeya S."/>
            <person name="Fitzgerald M."/>
            <person name="Abouelleil A."/>
            <person name="Alvarado L."/>
            <person name="Berlin A.M."/>
            <person name="Chapman S.B."/>
            <person name="Dewar J."/>
            <person name="Goldberg J."/>
            <person name="Griggs A."/>
            <person name="Gujja S."/>
            <person name="Hansen M."/>
            <person name="Howarth C."/>
            <person name="Imamovic A."/>
            <person name="Larimer J."/>
            <person name="McCowan C."/>
            <person name="Murphy C."/>
            <person name="Pearson M."/>
            <person name="Priest M."/>
            <person name="Roberts A."/>
            <person name="Saif S."/>
            <person name="Shea T."/>
            <person name="Sykes S."/>
            <person name="Wortman J."/>
            <person name="Nusbaum C."/>
            <person name="Birren B."/>
        </authorList>
    </citation>
    <scope>NUCLEOTIDE SEQUENCE [LARGE SCALE GENOMIC DNA]</scope>
    <source>
        <strain evidence="14 15">P78048</strain>
    </source>
</reference>
<evidence type="ECO:0000256" key="12">
    <source>
        <dbReference type="SAM" id="MobiDB-lite"/>
    </source>
</evidence>
<feature type="compositionally biased region" description="Polar residues" evidence="12">
    <location>
        <begin position="86"/>
        <end position="103"/>
    </location>
</feature>
<keyword evidence="6 13" id="KW-0812">Transmembrane</keyword>
<dbReference type="InterPro" id="IPR029044">
    <property type="entry name" value="Nucleotide-diphossugar_trans"/>
</dbReference>
<keyword evidence="7" id="KW-0735">Signal-anchor</keyword>
<dbReference type="SMR" id="A0AB34Q0A0"/>
<evidence type="ECO:0000256" key="2">
    <source>
        <dbReference type="ARBA" id="ARBA00004922"/>
    </source>
</evidence>
<sequence length="828" mass="97529">MIEKLTIKRSRQKVIAYSVIIIWLMIVNIWLLNNYHLNSSTLTRHGNGDNLIDEDDDSSSSSEYSIYNELDTENYLGQQHQEEDVPNSQSTDNSLIKPTSPAKNSFKDDITIKILQKHLQKQQNNPKDIRTKDSHAEIYNQIFENHPQIDTILGNLNFNQRCQLFFQNLFIKDNNWILNVKDKKIKLENKNDFKFNDFKKSHLNEFKRQFKTMKKLLEPNKIIHNKDFDNSIEFQDFIKMKYEQFWNRTMTYEQKIVDSISILRIFNKCYLIEEATSTTTTKNNKQDFIKDQFKLVDGIRRASKKNPSLPKFKPTKQEQMVNFDNENLSPSILEHRVYPWLSFEYPVYERWTGKVQYQPPKMANYVKDGNQKTTKKTKYNNDKYLSSFFLNRLKQKCNGRGLVLSISDLHVDVTVRLIHLLRALNNRYPIQIVYYDNLSKETKEKIVTAAREVMSHVPKSFERVAKYFPDDYLDNDQGGLPKQEIWFINTYNVIHADYKLQFRGFANKFLATLFNSFDEFILLDADTVLTQSPSYFFNLPQYLETGTFFYKDRTTYETRPKSDSIFFEKLGPSVIDSVMFNIPIMTSYTLNRSFFKGLFHYMESGLVVLNRDMHYSSFLTMVQMNFFEPVNSRIHGDKEIFWLAMAINGKQNYYFDENYAAAVGVMTPDIERTKPDKTLHESKELCSPHPGHISHDDNSLVWLNSGFFYCGQNDKVKFVEEFKHKSRLKHLNTLEAFKTFYYSPLRIENAIIPPMDLDIWAANNEDEPAKGWFGDPRYCSGYMWCAYDKIGGKTKSGKNTRLEGKIINFDEQAQDLFNYYGDVWVGME</sequence>
<dbReference type="AlphaFoldDB" id="A0AB34Q0A0"/>
<dbReference type="SUPFAM" id="SSF53448">
    <property type="entry name" value="Nucleotide-diphospho-sugar transferases"/>
    <property type="match status" value="1"/>
</dbReference>
<evidence type="ECO:0000256" key="10">
    <source>
        <dbReference type="ARBA" id="ARBA00023136"/>
    </source>
</evidence>
<evidence type="ECO:0000313" key="15">
    <source>
        <dbReference type="Proteomes" id="UP000030161"/>
    </source>
</evidence>
<comment type="pathway">
    <text evidence="2">Protein modification; protein glycosylation.</text>
</comment>
<keyword evidence="5" id="KW-0808">Transferase</keyword>
<dbReference type="PANTHER" id="PTHR31392:SF1">
    <property type="entry name" value="ALPHA-1,3-MANNOSYLTRANSFERASE MNN1-RELATED"/>
    <property type="match status" value="1"/>
</dbReference>
<evidence type="ECO:0000256" key="13">
    <source>
        <dbReference type="SAM" id="Phobius"/>
    </source>
</evidence>
<dbReference type="Gene3D" id="3.90.550.10">
    <property type="entry name" value="Spore Coat Polysaccharide Biosynthesis Protein SpsA, Chain A"/>
    <property type="match status" value="1"/>
</dbReference>
<dbReference type="GO" id="GO:0006493">
    <property type="term" value="P:protein O-linked glycosylation"/>
    <property type="evidence" value="ECO:0007669"/>
    <property type="project" value="TreeGrafter"/>
</dbReference>
<comment type="subcellular location">
    <subcellularLocation>
        <location evidence="1">Golgi apparatus membrane</location>
        <topology evidence="1">Single-pass type II membrane protein</topology>
    </subcellularLocation>
</comment>
<dbReference type="Proteomes" id="UP000030161">
    <property type="component" value="Unassembled WGS sequence"/>
</dbReference>
<gene>
    <name evidence="14" type="ORF">MG3_01043</name>
</gene>
<dbReference type="GO" id="GO:0046354">
    <property type="term" value="P:mannan biosynthetic process"/>
    <property type="evidence" value="ECO:0007669"/>
    <property type="project" value="UniProtKB-ARBA"/>
</dbReference>
<evidence type="ECO:0000256" key="9">
    <source>
        <dbReference type="ARBA" id="ARBA00023034"/>
    </source>
</evidence>
<evidence type="ECO:0000256" key="8">
    <source>
        <dbReference type="ARBA" id="ARBA00022989"/>
    </source>
</evidence>
<comment type="similarity">
    <text evidence="3">Belongs to the MNN1/MNT family.</text>
</comment>
<keyword evidence="10 13" id="KW-0472">Membrane</keyword>
<evidence type="ECO:0000256" key="3">
    <source>
        <dbReference type="ARBA" id="ARBA00009105"/>
    </source>
</evidence>
<protein>
    <submittedName>
        <fullName evidence="14">Alpha 1,3-mannosyltransferase</fullName>
    </submittedName>
</protein>
<dbReference type="Pfam" id="PF11051">
    <property type="entry name" value="Mannosyl_trans3"/>
    <property type="match status" value="1"/>
</dbReference>
<evidence type="ECO:0000256" key="5">
    <source>
        <dbReference type="ARBA" id="ARBA00022679"/>
    </source>
</evidence>